<dbReference type="EMBL" id="LT607411">
    <property type="protein sequence ID" value="SCF14566.1"/>
    <property type="molecule type" value="Genomic_DNA"/>
</dbReference>
<dbReference type="InterPro" id="IPR003439">
    <property type="entry name" value="ABC_transporter-like_ATP-bd"/>
</dbReference>
<dbReference type="Gene3D" id="3.40.50.300">
    <property type="entry name" value="P-loop containing nucleotide triphosphate hydrolases"/>
    <property type="match status" value="1"/>
</dbReference>
<accession>A0A1C4Y1S4</accession>
<feature type="domain" description="ABC transporter" evidence="3">
    <location>
        <begin position="13"/>
        <end position="98"/>
    </location>
</feature>
<keyword evidence="1" id="KW-0547">Nucleotide-binding</keyword>
<gene>
    <name evidence="4" type="ORF">GA0074695_3787</name>
</gene>
<reference evidence="5" key="1">
    <citation type="submission" date="2016-06" db="EMBL/GenBank/DDBJ databases">
        <authorList>
            <person name="Varghese N."/>
            <person name="Submissions Spin"/>
        </authorList>
    </citation>
    <scope>NUCLEOTIDE SEQUENCE [LARGE SCALE GENOMIC DNA]</scope>
    <source>
        <strain evidence="5">DSM 43909</strain>
    </source>
</reference>
<dbReference type="AlphaFoldDB" id="A0A1C4Y1S4"/>
<keyword evidence="2 4" id="KW-0067">ATP-binding</keyword>
<evidence type="ECO:0000256" key="1">
    <source>
        <dbReference type="ARBA" id="ARBA00022741"/>
    </source>
</evidence>
<dbReference type="SUPFAM" id="SSF52540">
    <property type="entry name" value="P-loop containing nucleoside triphosphate hydrolases"/>
    <property type="match status" value="1"/>
</dbReference>
<name>A0A1C4Y1S4_MICVI</name>
<dbReference type="GO" id="GO:0005524">
    <property type="term" value="F:ATP binding"/>
    <property type="evidence" value="ECO:0007669"/>
    <property type="project" value="UniProtKB-KW"/>
</dbReference>
<sequence>MRVFGQSPYDNTKTLADSGFVAQDTPLYRDFSAAELVTAGSKLNQRWDAALARNRLAQLGIPPDRPVGKLSGGQRAQVALALALAKRPRLLLLDEPVASLDPLARREFLQSLMGSVADAGTTVLLSSHLLADLERVCDYLIVLNSAQVQLAGTVDELAAGHRQLVGPRHDGTPPAGVAAVVRASHTDRQSTLLVRTDGPIDDPSWAVREISLEDIILAYLATGDTMTSHTDWGVPA</sequence>
<organism evidence="4 5">
    <name type="scientific">Micromonospora viridifaciens</name>
    <dbReference type="NCBI Taxonomy" id="1881"/>
    <lineage>
        <taxon>Bacteria</taxon>
        <taxon>Bacillati</taxon>
        <taxon>Actinomycetota</taxon>
        <taxon>Actinomycetes</taxon>
        <taxon>Micromonosporales</taxon>
        <taxon>Micromonosporaceae</taxon>
        <taxon>Micromonospora</taxon>
    </lineage>
</organism>
<dbReference type="PANTHER" id="PTHR43158">
    <property type="entry name" value="SKFA PEPTIDE EXPORT ATP-BINDING PROTEIN SKFE"/>
    <property type="match status" value="1"/>
</dbReference>
<dbReference type="PANTHER" id="PTHR43158:SF10">
    <property type="entry name" value="ABC TRANSPORTER ATP-BINDING PROTEIN YTRB"/>
    <property type="match status" value="1"/>
</dbReference>
<dbReference type="Pfam" id="PF00005">
    <property type="entry name" value="ABC_tran"/>
    <property type="match status" value="1"/>
</dbReference>
<evidence type="ECO:0000313" key="5">
    <source>
        <dbReference type="Proteomes" id="UP000198242"/>
    </source>
</evidence>
<keyword evidence="5" id="KW-1185">Reference proteome</keyword>
<evidence type="ECO:0000256" key="2">
    <source>
        <dbReference type="ARBA" id="ARBA00022840"/>
    </source>
</evidence>
<evidence type="ECO:0000313" key="4">
    <source>
        <dbReference type="EMBL" id="SCF14566.1"/>
    </source>
</evidence>
<dbReference type="InterPro" id="IPR027417">
    <property type="entry name" value="P-loop_NTPase"/>
</dbReference>
<protein>
    <submittedName>
        <fullName evidence="4">ABC-2 type transport system ATP-binding protein</fullName>
    </submittedName>
</protein>
<dbReference type="GO" id="GO:0016887">
    <property type="term" value="F:ATP hydrolysis activity"/>
    <property type="evidence" value="ECO:0007669"/>
    <property type="project" value="InterPro"/>
</dbReference>
<proteinExistence type="predicted"/>
<dbReference type="Proteomes" id="UP000198242">
    <property type="component" value="Chromosome I"/>
</dbReference>
<evidence type="ECO:0000259" key="3">
    <source>
        <dbReference type="Pfam" id="PF00005"/>
    </source>
</evidence>